<accession>A0AAW1MYR3</accession>
<evidence type="ECO:0000256" key="1">
    <source>
        <dbReference type="ARBA" id="ARBA00006795"/>
    </source>
</evidence>
<dbReference type="InterPro" id="IPR036265">
    <property type="entry name" value="HIT-like_sf"/>
</dbReference>
<dbReference type="Pfam" id="PF04676">
    <property type="entry name" value="CwfJ_C_2"/>
    <property type="match status" value="1"/>
</dbReference>
<evidence type="ECO:0000313" key="5">
    <source>
        <dbReference type="Proteomes" id="UP001458880"/>
    </source>
</evidence>
<dbReference type="AlphaFoldDB" id="A0AAW1MYR3"/>
<proteinExistence type="inferred from homology"/>
<dbReference type="InterPro" id="IPR006768">
    <property type="entry name" value="Cwf19-like_C_dom-1"/>
</dbReference>
<dbReference type="SUPFAM" id="SSF54197">
    <property type="entry name" value="HIT-like"/>
    <property type="match status" value="1"/>
</dbReference>
<organism evidence="4 5">
    <name type="scientific">Popillia japonica</name>
    <name type="common">Japanese beetle</name>
    <dbReference type="NCBI Taxonomy" id="7064"/>
    <lineage>
        <taxon>Eukaryota</taxon>
        <taxon>Metazoa</taxon>
        <taxon>Ecdysozoa</taxon>
        <taxon>Arthropoda</taxon>
        <taxon>Hexapoda</taxon>
        <taxon>Insecta</taxon>
        <taxon>Pterygota</taxon>
        <taxon>Neoptera</taxon>
        <taxon>Endopterygota</taxon>
        <taxon>Coleoptera</taxon>
        <taxon>Polyphaga</taxon>
        <taxon>Scarabaeiformia</taxon>
        <taxon>Scarabaeidae</taxon>
        <taxon>Rutelinae</taxon>
        <taxon>Popillia</taxon>
    </lineage>
</organism>
<dbReference type="InterPro" id="IPR040194">
    <property type="entry name" value="Cwf19-like"/>
</dbReference>
<gene>
    <name evidence="4" type="ORF">QE152_g4829</name>
</gene>
<dbReference type="Pfam" id="PF04677">
    <property type="entry name" value="CwfJ_C_1"/>
    <property type="match status" value="1"/>
</dbReference>
<dbReference type="GO" id="GO:0000398">
    <property type="term" value="P:mRNA splicing, via spliceosome"/>
    <property type="evidence" value="ECO:0007669"/>
    <property type="project" value="TreeGrafter"/>
</dbReference>
<comment type="similarity">
    <text evidence="1">Belongs to the CWF19 family.</text>
</comment>
<dbReference type="PANTHER" id="PTHR12072">
    <property type="entry name" value="CWF19, CELL CYCLE CONTROL PROTEIN"/>
    <property type="match status" value="1"/>
</dbReference>
<dbReference type="InterPro" id="IPR029052">
    <property type="entry name" value="Metallo-depent_PP-like"/>
</dbReference>
<dbReference type="InterPro" id="IPR006767">
    <property type="entry name" value="Cwf19-like_C_dom-2"/>
</dbReference>
<protein>
    <submittedName>
        <fullName evidence="4">Protein similar to CwfJ C-terminus 2</fullName>
    </submittedName>
</protein>
<sequence>MEEKIKILLCGDVEGKFNSLFNRVESIVKKTGNFDLVLCVGNFFGVNNKEFEPYKRGVKKVPVTTYILGPNNEDTTAMFQEDSEICPNVYYIGKRGLYVTTNGLKIAYISGTYNNEKSRKDYQYSFEDALFLRDVCIKGSDNFRGVDILLTSQWPTNIIPNDKLKAPLMYPADIVSWLAVQLKPRYHVSGLEGIHFERPPYRITSADTPIQAVTRFIALARVANPQKEKWIYAVNLTPIDKMKMSDILLKTTDETDCPYDVAELSNTVIPQNQKKRSNETSQFFYDMNAPSDDKHHKKNKRAKVEFDQNKCWFCLASSNVEKHLIVTVGSETYVALAKGGIVDEHFLICPIQHHQSSIHLPDDALDEIEQFKEAVTQFYARNDNVPVFFERNYKTSHMQLQCIPIPAAAQQELEDIFQEEAECQDIKLNKLEPTSRLNQVVEGNKPYFFLQLPNGNKFYARIDGPKGFPINFGRDVVAMGPILNKLDRIEWKDCVLAKEDEEMLVKRIRTDFEPYDIND</sequence>
<dbReference type="EMBL" id="JASPKY010000026">
    <property type="protein sequence ID" value="KAK9751660.1"/>
    <property type="molecule type" value="Genomic_DNA"/>
</dbReference>
<keyword evidence="5" id="KW-1185">Reference proteome</keyword>
<reference evidence="4 5" key="1">
    <citation type="journal article" date="2024" name="BMC Genomics">
        <title>De novo assembly and annotation of Popillia japonica's genome with initial clues to its potential as an invasive pest.</title>
        <authorList>
            <person name="Cucini C."/>
            <person name="Boschi S."/>
            <person name="Funari R."/>
            <person name="Cardaioli E."/>
            <person name="Iannotti N."/>
            <person name="Marturano G."/>
            <person name="Paoli F."/>
            <person name="Bruttini M."/>
            <person name="Carapelli A."/>
            <person name="Frati F."/>
            <person name="Nardi F."/>
        </authorList>
    </citation>
    <scope>NUCLEOTIDE SEQUENCE [LARGE SCALE GENOMIC DNA]</scope>
    <source>
        <strain evidence="4">DMR45628</strain>
    </source>
</reference>
<evidence type="ECO:0000259" key="3">
    <source>
        <dbReference type="Pfam" id="PF04677"/>
    </source>
</evidence>
<dbReference type="CDD" id="cd07380">
    <property type="entry name" value="MPP_CWF19_N"/>
    <property type="match status" value="1"/>
</dbReference>
<evidence type="ECO:0000313" key="4">
    <source>
        <dbReference type="EMBL" id="KAK9751660.1"/>
    </source>
</evidence>
<dbReference type="GO" id="GO:0071014">
    <property type="term" value="C:post-mRNA release spliceosomal complex"/>
    <property type="evidence" value="ECO:0007669"/>
    <property type="project" value="TreeGrafter"/>
</dbReference>
<dbReference type="Proteomes" id="UP001458880">
    <property type="component" value="Unassembled WGS sequence"/>
</dbReference>
<comment type="caution">
    <text evidence="4">The sequence shown here is derived from an EMBL/GenBank/DDBJ whole genome shotgun (WGS) entry which is preliminary data.</text>
</comment>
<dbReference type="SUPFAM" id="SSF56300">
    <property type="entry name" value="Metallo-dependent phosphatases"/>
    <property type="match status" value="1"/>
</dbReference>
<evidence type="ECO:0000259" key="2">
    <source>
        <dbReference type="Pfam" id="PF04676"/>
    </source>
</evidence>
<dbReference type="PANTHER" id="PTHR12072:SF4">
    <property type="entry name" value="CWF19-LIKE PROTEIN 1"/>
    <property type="match status" value="1"/>
</dbReference>
<feature type="domain" description="Cwf19-like C-terminal" evidence="3">
    <location>
        <begin position="300"/>
        <end position="418"/>
    </location>
</feature>
<name>A0AAW1MYR3_POPJA</name>
<dbReference type="GO" id="GO:0061632">
    <property type="term" value="F:RNA lariat debranching enzyme activator activity"/>
    <property type="evidence" value="ECO:0007669"/>
    <property type="project" value="TreeGrafter"/>
</dbReference>
<dbReference type="Gene3D" id="3.30.428.10">
    <property type="entry name" value="HIT-like"/>
    <property type="match status" value="1"/>
</dbReference>
<feature type="domain" description="Cwf19-like protein C-terminal" evidence="2">
    <location>
        <begin position="426"/>
        <end position="516"/>
    </location>
</feature>